<protein>
    <submittedName>
        <fullName evidence="2">Predicted nucleotidyltransferase</fullName>
    </submittedName>
</protein>
<dbReference type="PANTHER" id="PTHR34817">
    <property type="entry name" value="NUCLEOTIDYLTRANSFERASE"/>
    <property type="match status" value="1"/>
</dbReference>
<accession>A0A378TXB4</accession>
<dbReference type="GO" id="GO:0016740">
    <property type="term" value="F:transferase activity"/>
    <property type="evidence" value="ECO:0007669"/>
    <property type="project" value="UniProtKB-KW"/>
</dbReference>
<keyword evidence="1" id="KW-0175">Coiled coil</keyword>
<proteinExistence type="predicted"/>
<dbReference type="AlphaFoldDB" id="A0A378TXB4"/>
<dbReference type="Proteomes" id="UP000254927">
    <property type="component" value="Unassembled WGS sequence"/>
</dbReference>
<dbReference type="EMBL" id="UGQW01000002">
    <property type="protein sequence ID" value="STZ66820.1"/>
    <property type="molecule type" value="Genomic_DNA"/>
</dbReference>
<gene>
    <name evidence="2" type="ORF">NCTC10660_00281</name>
</gene>
<dbReference type="PANTHER" id="PTHR34817:SF1">
    <property type="entry name" value="NUCLEOTIDYLTRANSFERASE"/>
    <property type="match status" value="1"/>
</dbReference>
<organism evidence="2 3">
    <name type="scientific">Neisseria elongata</name>
    <dbReference type="NCBI Taxonomy" id="495"/>
    <lineage>
        <taxon>Bacteria</taxon>
        <taxon>Pseudomonadati</taxon>
        <taxon>Pseudomonadota</taxon>
        <taxon>Betaproteobacteria</taxon>
        <taxon>Neisseriales</taxon>
        <taxon>Neisseriaceae</taxon>
        <taxon>Neisseria</taxon>
    </lineage>
</organism>
<dbReference type="Pfam" id="PF10127">
    <property type="entry name" value="RlaP"/>
    <property type="match status" value="1"/>
</dbReference>
<feature type="coiled-coil region" evidence="1">
    <location>
        <begin position="312"/>
        <end position="339"/>
    </location>
</feature>
<evidence type="ECO:0000313" key="2">
    <source>
        <dbReference type="EMBL" id="STZ66820.1"/>
    </source>
</evidence>
<keyword evidence="2" id="KW-0808">Transferase</keyword>
<name>A0A378TXB4_NEIEL</name>
<evidence type="ECO:0000256" key="1">
    <source>
        <dbReference type="SAM" id="Coils"/>
    </source>
</evidence>
<sequence length="364" mass="41156">MPNHLTKGRLKMLTIEDLHTQNLLLLEAVSGSRAYGLATPESDTDIKGVFYLPKSMFYGMEYIPQISNETNDIVYYELGRFIELLLQSNPNTLELLASPPDCVRYRSPLMDAFKTEWFVSKACRQSFAGYAYGQIKKARGLNKKISNPMSSEKKSVLDFCHIVEGAQTVPLRHWLSQRGMEQRRVGLVKIAHARELYALFYDPDGTRGYHGIALKPEATNLSLSSVPEGETPLAYLSFNQDGYSSYCREYASYQQWLAERNEARYRGTQAHGQGYDAKNMMHTFRLLETALDIARHGEIRPRRPNRDELLAIKRGESSYEALLEKAERLMAEVETAFEAADLPETVNAASALAALVSVRESIYG</sequence>
<evidence type="ECO:0000313" key="3">
    <source>
        <dbReference type="Proteomes" id="UP000254927"/>
    </source>
</evidence>
<dbReference type="InterPro" id="IPR018775">
    <property type="entry name" value="RlaP"/>
</dbReference>
<reference evidence="2 3" key="1">
    <citation type="submission" date="2018-06" db="EMBL/GenBank/DDBJ databases">
        <authorList>
            <consortium name="Pathogen Informatics"/>
            <person name="Doyle S."/>
        </authorList>
    </citation>
    <scope>NUCLEOTIDE SEQUENCE [LARGE SCALE GENOMIC DNA]</scope>
    <source>
        <strain evidence="2 3">NCTC10660</strain>
    </source>
</reference>